<dbReference type="PANTHER" id="PTHR13903:SF8">
    <property type="entry name" value="PIRIN"/>
    <property type="match status" value="1"/>
</dbReference>
<feature type="domain" description="Pirin N-terminal" evidence="4">
    <location>
        <begin position="21"/>
        <end position="116"/>
    </location>
</feature>
<keyword evidence="2" id="KW-0408">Iron</keyword>
<dbReference type="GO" id="GO:0046872">
    <property type="term" value="F:metal ion binding"/>
    <property type="evidence" value="ECO:0007669"/>
    <property type="project" value="UniProtKB-KW"/>
</dbReference>
<reference evidence="6 7" key="1">
    <citation type="submission" date="2018-11" db="EMBL/GenBank/DDBJ databases">
        <title>The draft genome sequence of Amphritea balenae JAMM 1525T.</title>
        <authorList>
            <person name="Fang Z."/>
            <person name="Zhang Y."/>
            <person name="Han X."/>
        </authorList>
    </citation>
    <scope>NUCLEOTIDE SEQUENCE [LARGE SCALE GENOMIC DNA]</scope>
    <source>
        <strain evidence="6 7">JAMM 1525</strain>
    </source>
</reference>
<dbReference type="CDD" id="cd02909">
    <property type="entry name" value="cupin_pirin_N"/>
    <property type="match status" value="1"/>
</dbReference>
<dbReference type="Gene3D" id="2.60.120.10">
    <property type="entry name" value="Jelly Rolls"/>
    <property type="match status" value="2"/>
</dbReference>
<evidence type="ECO:0000256" key="3">
    <source>
        <dbReference type="RuleBase" id="RU003457"/>
    </source>
</evidence>
<evidence type="ECO:0000259" key="4">
    <source>
        <dbReference type="Pfam" id="PF02678"/>
    </source>
</evidence>
<comment type="similarity">
    <text evidence="1 3">Belongs to the pirin family.</text>
</comment>
<organism evidence="6 7">
    <name type="scientific">Amphritea balenae</name>
    <dbReference type="NCBI Taxonomy" id="452629"/>
    <lineage>
        <taxon>Bacteria</taxon>
        <taxon>Pseudomonadati</taxon>
        <taxon>Pseudomonadota</taxon>
        <taxon>Gammaproteobacteria</taxon>
        <taxon>Oceanospirillales</taxon>
        <taxon>Oceanospirillaceae</taxon>
        <taxon>Amphritea</taxon>
    </lineage>
</organism>
<dbReference type="InterPro" id="IPR014710">
    <property type="entry name" value="RmlC-like_jellyroll"/>
</dbReference>
<comment type="cofactor">
    <cofactor evidence="2">
        <name>Fe cation</name>
        <dbReference type="ChEBI" id="CHEBI:24875"/>
    </cofactor>
    <text evidence="2">Binds 1 Fe cation per subunit.</text>
</comment>
<dbReference type="InterPro" id="IPR012093">
    <property type="entry name" value="Pirin"/>
</dbReference>
<feature type="domain" description="Pirin C-terminal" evidence="5">
    <location>
        <begin position="175"/>
        <end position="273"/>
    </location>
</feature>
<evidence type="ECO:0000259" key="5">
    <source>
        <dbReference type="Pfam" id="PF05726"/>
    </source>
</evidence>
<dbReference type="Pfam" id="PF02678">
    <property type="entry name" value="Pirin"/>
    <property type="match status" value="1"/>
</dbReference>
<name>A0A3P1SS02_9GAMM</name>
<evidence type="ECO:0000256" key="2">
    <source>
        <dbReference type="PIRSR" id="PIRSR006232-1"/>
    </source>
</evidence>
<dbReference type="InterPro" id="IPR008778">
    <property type="entry name" value="Pirin_C_dom"/>
</dbReference>
<gene>
    <name evidence="6" type="ORF">EHS89_07000</name>
</gene>
<feature type="binding site" evidence="2">
    <location>
        <position position="54"/>
    </location>
    <ligand>
        <name>Fe cation</name>
        <dbReference type="ChEBI" id="CHEBI:24875"/>
    </ligand>
</feature>
<comment type="caution">
    <text evidence="6">The sequence shown here is derived from an EMBL/GenBank/DDBJ whole genome shotgun (WGS) entry which is preliminary data.</text>
</comment>
<dbReference type="PANTHER" id="PTHR13903">
    <property type="entry name" value="PIRIN-RELATED"/>
    <property type="match status" value="1"/>
</dbReference>
<evidence type="ECO:0000313" key="7">
    <source>
        <dbReference type="Proteomes" id="UP000267535"/>
    </source>
</evidence>
<dbReference type="AlphaFoldDB" id="A0A3P1SS02"/>
<dbReference type="PIRSF" id="PIRSF006232">
    <property type="entry name" value="Pirin"/>
    <property type="match status" value="1"/>
</dbReference>
<feature type="binding site" evidence="2">
    <location>
        <position position="98"/>
    </location>
    <ligand>
        <name>Fe cation</name>
        <dbReference type="ChEBI" id="CHEBI:24875"/>
    </ligand>
</feature>
<feature type="binding site" evidence="2">
    <location>
        <position position="100"/>
    </location>
    <ligand>
        <name>Fe cation</name>
        <dbReference type="ChEBI" id="CHEBI:24875"/>
    </ligand>
</feature>
<evidence type="ECO:0000256" key="1">
    <source>
        <dbReference type="ARBA" id="ARBA00008416"/>
    </source>
</evidence>
<feature type="binding site" evidence="2">
    <location>
        <position position="56"/>
    </location>
    <ligand>
        <name>Fe cation</name>
        <dbReference type="ChEBI" id="CHEBI:24875"/>
    </ligand>
</feature>
<dbReference type="OrthoDB" id="9780903at2"/>
<keyword evidence="2" id="KW-0479">Metal-binding</keyword>
<dbReference type="InterPro" id="IPR011051">
    <property type="entry name" value="RmlC_Cupin_sf"/>
</dbReference>
<dbReference type="Proteomes" id="UP000267535">
    <property type="component" value="Unassembled WGS sequence"/>
</dbReference>
<proteinExistence type="inferred from homology"/>
<dbReference type="EMBL" id="RQXV01000003">
    <property type="protein sequence ID" value="RRC99958.1"/>
    <property type="molecule type" value="Genomic_DNA"/>
</dbReference>
<dbReference type="SUPFAM" id="SSF51182">
    <property type="entry name" value="RmlC-like cupins"/>
    <property type="match status" value="1"/>
</dbReference>
<keyword evidence="7" id="KW-1185">Reference proteome</keyword>
<protein>
    <submittedName>
        <fullName evidence="6">Pirin family protein</fullName>
    </submittedName>
</protein>
<dbReference type="InterPro" id="IPR003829">
    <property type="entry name" value="Pirin_N_dom"/>
</dbReference>
<dbReference type="RefSeq" id="WP_124925428.1">
    <property type="nucleotide sequence ID" value="NZ_BMOH01000005.1"/>
</dbReference>
<sequence length="275" mass="30447">MNIQVIPSHPSSDGAGVKIQRVHGFQNNSLDPFLMLDEIRSDKPDDYGAGFPAHPHRGIETLTYMRNGGFVHEDHMGNRGEIAAGESQWMSAGRGVIHSEMPLQTEGLMHGFQLWINLPARHKMKAPQWQDIKQNELPWHQLQNAQLKVIAGNYHIAGKRFSGPLQQLPGKAAVADLNLHQNSKLTLQSDQTTSLLIYVYEGQLNIGDKTIATRQMAKITDSSELMLASDQGAGALLLNGTPLTEPVAHYGPFVMNTQAEIDQAIRDYQQGRLTD</sequence>
<accession>A0A3P1SS02</accession>
<evidence type="ECO:0000313" key="6">
    <source>
        <dbReference type="EMBL" id="RRC99958.1"/>
    </source>
</evidence>
<dbReference type="Pfam" id="PF05726">
    <property type="entry name" value="Pirin_C"/>
    <property type="match status" value="1"/>
</dbReference>